<proteinExistence type="predicted"/>
<dbReference type="RefSeq" id="WP_021248957.1">
    <property type="nucleotide sequence ID" value="NZ_ATJV01000048.1"/>
</dbReference>
<dbReference type="OrthoDB" id="459617at2"/>
<sequence>MDTAAAQDTPQKMRRIVQDIIDALAAGDVKRIVGHYAEDATVEDPVGTEPVRGRTAITEFYERAVAMGARIELVTPIRASHGLAAAMAFNVHVNTPQGEMCIAVVEVLEFDPTLKVTRMRAYWAPDDVSMMPVSEAA</sequence>
<evidence type="ECO:0000313" key="3">
    <source>
        <dbReference type="Proteomes" id="UP000015455"/>
    </source>
</evidence>
<accession>S9ZNF3</accession>
<gene>
    <name evidence="2" type="ORF">M622_02775</name>
</gene>
<dbReference type="InterPro" id="IPR037401">
    <property type="entry name" value="SnoaL-like"/>
</dbReference>
<organism evidence="2 3">
    <name type="scientific">Thauera terpenica 58Eu</name>
    <dbReference type="NCBI Taxonomy" id="1348657"/>
    <lineage>
        <taxon>Bacteria</taxon>
        <taxon>Pseudomonadati</taxon>
        <taxon>Pseudomonadota</taxon>
        <taxon>Betaproteobacteria</taxon>
        <taxon>Rhodocyclales</taxon>
        <taxon>Zoogloeaceae</taxon>
        <taxon>Thauera</taxon>
    </lineage>
</organism>
<dbReference type="InterPro" id="IPR032710">
    <property type="entry name" value="NTF2-like_dom_sf"/>
</dbReference>
<reference evidence="2 3" key="1">
    <citation type="submission" date="2013-06" db="EMBL/GenBank/DDBJ databases">
        <title>Draft genome sequence of Thauera terpenica.</title>
        <authorList>
            <person name="Liu B."/>
            <person name="Frostegard A.H."/>
            <person name="Shapleigh J.P."/>
        </authorList>
    </citation>
    <scope>NUCLEOTIDE SEQUENCE [LARGE SCALE GENOMIC DNA]</scope>
    <source>
        <strain evidence="2 3">58Eu</strain>
    </source>
</reference>
<name>S9ZNF3_9RHOO</name>
<dbReference type="STRING" id="1348657.M622_02775"/>
<dbReference type="PATRIC" id="fig|1348657.5.peg.1531"/>
<evidence type="ECO:0000259" key="1">
    <source>
        <dbReference type="Pfam" id="PF12680"/>
    </source>
</evidence>
<dbReference type="Proteomes" id="UP000015455">
    <property type="component" value="Unassembled WGS sequence"/>
</dbReference>
<feature type="domain" description="SnoaL-like" evidence="1">
    <location>
        <begin position="17"/>
        <end position="110"/>
    </location>
</feature>
<dbReference type="AlphaFoldDB" id="S9ZNF3"/>
<keyword evidence="3" id="KW-1185">Reference proteome</keyword>
<evidence type="ECO:0000313" key="2">
    <source>
        <dbReference type="EMBL" id="EPZ16116.1"/>
    </source>
</evidence>
<dbReference type="EMBL" id="ATJV01000048">
    <property type="protein sequence ID" value="EPZ16116.1"/>
    <property type="molecule type" value="Genomic_DNA"/>
</dbReference>
<dbReference type="SUPFAM" id="SSF54427">
    <property type="entry name" value="NTF2-like"/>
    <property type="match status" value="1"/>
</dbReference>
<protein>
    <recommendedName>
        <fullName evidence="1">SnoaL-like domain-containing protein</fullName>
    </recommendedName>
</protein>
<comment type="caution">
    <text evidence="2">The sequence shown here is derived from an EMBL/GenBank/DDBJ whole genome shotgun (WGS) entry which is preliminary data.</text>
</comment>
<dbReference type="eggNOG" id="COG3631">
    <property type="taxonomic scope" value="Bacteria"/>
</dbReference>
<dbReference type="Pfam" id="PF12680">
    <property type="entry name" value="SnoaL_2"/>
    <property type="match status" value="1"/>
</dbReference>
<dbReference type="Gene3D" id="3.10.450.50">
    <property type="match status" value="1"/>
</dbReference>